<dbReference type="Gene3D" id="2.40.10.340">
    <property type="entry name" value="Rod shape-determining protein MreC, domain 1"/>
    <property type="match status" value="1"/>
</dbReference>
<keyword evidence="3" id="KW-0133">Cell shape</keyword>
<dbReference type="PANTHER" id="PTHR34138">
    <property type="entry name" value="CELL SHAPE-DETERMINING PROTEIN MREC"/>
    <property type="match status" value="1"/>
</dbReference>
<dbReference type="InterPro" id="IPR007221">
    <property type="entry name" value="MreC"/>
</dbReference>
<keyword evidence="9" id="KW-1185">Reference proteome</keyword>
<dbReference type="PANTHER" id="PTHR34138:SF1">
    <property type="entry name" value="CELL SHAPE-DETERMINING PROTEIN MREC"/>
    <property type="match status" value="1"/>
</dbReference>
<feature type="domain" description="Rod shape-determining protein MreC beta-barrel core" evidence="7">
    <location>
        <begin position="133"/>
        <end position="270"/>
    </location>
</feature>
<organism evidence="8 9">
    <name type="scientific">Rhodothalassium salexigens DSM 2132</name>
    <dbReference type="NCBI Taxonomy" id="1188247"/>
    <lineage>
        <taxon>Bacteria</taxon>
        <taxon>Pseudomonadati</taxon>
        <taxon>Pseudomonadota</taxon>
        <taxon>Alphaproteobacteria</taxon>
        <taxon>Rhodothalassiales</taxon>
        <taxon>Rhodothalassiaceae</taxon>
        <taxon>Rhodothalassium</taxon>
    </lineage>
</organism>
<keyword evidence="6" id="KW-0812">Transmembrane</keyword>
<dbReference type="EMBL" id="SLXO01000013">
    <property type="protein sequence ID" value="TCP30810.1"/>
    <property type="molecule type" value="Genomic_DNA"/>
</dbReference>
<protein>
    <recommendedName>
        <fullName evidence="2">Cell shape-determining protein MreC</fullName>
    </recommendedName>
    <alternativeName>
        <fullName evidence="4">Cell shape protein MreC</fullName>
    </alternativeName>
</protein>
<feature type="transmembrane region" description="Helical" evidence="6">
    <location>
        <begin position="21"/>
        <end position="40"/>
    </location>
</feature>
<dbReference type="Proteomes" id="UP000295399">
    <property type="component" value="Unassembled WGS sequence"/>
</dbReference>
<evidence type="ECO:0000313" key="8">
    <source>
        <dbReference type="EMBL" id="TCP30810.1"/>
    </source>
</evidence>
<evidence type="ECO:0000313" key="9">
    <source>
        <dbReference type="Proteomes" id="UP000295399"/>
    </source>
</evidence>
<evidence type="ECO:0000256" key="6">
    <source>
        <dbReference type="SAM" id="Phobius"/>
    </source>
</evidence>
<evidence type="ECO:0000256" key="1">
    <source>
        <dbReference type="ARBA" id="ARBA00009369"/>
    </source>
</evidence>
<evidence type="ECO:0000256" key="4">
    <source>
        <dbReference type="ARBA" id="ARBA00032089"/>
    </source>
</evidence>
<dbReference type="AlphaFoldDB" id="A0A4R2P7A3"/>
<dbReference type="FunCoup" id="A0A4R2P7A3">
    <property type="interactions" value="331"/>
</dbReference>
<evidence type="ECO:0000256" key="5">
    <source>
        <dbReference type="SAM" id="MobiDB-lite"/>
    </source>
</evidence>
<comment type="caution">
    <text evidence="8">The sequence shown here is derived from an EMBL/GenBank/DDBJ whole genome shotgun (WGS) entry which is preliminary data.</text>
</comment>
<keyword evidence="6" id="KW-1133">Transmembrane helix</keyword>
<accession>A0A4R2P7A3</accession>
<keyword evidence="6" id="KW-0472">Membrane</keyword>
<dbReference type="NCBIfam" id="TIGR00219">
    <property type="entry name" value="mreC"/>
    <property type="match status" value="1"/>
</dbReference>
<dbReference type="RefSeq" id="WP_132709439.1">
    <property type="nucleotide sequence ID" value="NZ_JACIGF010000013.1"/>
</dbReference>
<name>A0A4R2P7A3_RHOSA</name>
<comment type="similarity">
    <text evidence="1">Belongs to the MreC family.</text>
</comment>
<dbReference type="GO" id="GO:0008360">
    <property type="term" value="P:regulation of cell shape"/>
    <property type="evidence" value="ECO:0007669"/>
    <property type="project" value="UniProtKB-KW"/>
</dbReference>
<sequence length="313" mass="33322">MARAKRFGRGGATPLKERSGTVLAAAILVVALVLVILNRVEHPLVRDARRTLTDLTAPVMTVLSAPVRKLRDVDHWFAGLADIQTENARLTRENERLRQMFPTIERLEMENRRLRRLLNMTPPDRRVLATAQVIAMPGGAFVRNVIIDAGRRQGLERGLPVTDEQGLVGRLIEVGLVSARVLLVTDLNSRIPVVLPRTGQPGIAVGRNGPLMSLDFVGRNADVRLGDRIVTSGHGGVYPPGLLLGVLVEDGGVLKVRPSAALGRLDLVQVRPGPPPAPEDSAEPAALGDPGPDAGSPGRDGGGPVAPMASDAP</sequence>
<dbReference type="Gene3D" id="2.40.10.350">
    <property type="entry name" value="Rod shape-determining protein MreC, domain 2"/>
    <property type="match status" value="1"/>
</dbReference>
<dbReference type="GO" id="GO:0005886">
    <property type="term" value="C:plasma membrane"/>
    <property type="evidence" value="ECO:0007669"/>
    <property type="project" value="TreeGrafter"/>
</dbReference>
<reference evidence="8 9" key="1">
    <citation type="submission" date="2019-03" db="EMBL/GenBank/DDBJ databases">
        <title>Genomic Encyclopedia of Type Strains, Phase IV (KMG-IV): sequencing the most valuable type-strain genomes for metagenomic binning, comparative biology and taxonomic classification.</title>
        <authorList>
            <person name="Goeker M."/>
        </authorList>
    </citation>
    <scope>NUCLEOTIDE SEQUENCE [LARGE SCALE GENOMIC DNA]</scope>
    <source>
        <strain evidence="8 9">DSM 2132</strain>
    </source>
</reference>
<dbReference type="InterPro" id="IPR055342">
    <property type="entry name" value="MreC_beta-barrel_core"/>
</dbReference>
<evidence type="ECO:0000259" key="7">
    <source>
        <dbReference type="Pfam" id="PF04085"/>
    </source>
</evidence>
<dbReference type="InParanoid" id="A0A4R2P7A3"/>
<gene>
    <name evidence="8" type="ORF">EV659_11363</name>
</gene>
<feature type="region of interest" description="Disordered" evidence="5">
    <location>
        <begin position="269"/>
        <end position="313"/>
    </location>
</feature>
<proteinExistence type="inferred from homology"/>
<dbReference type="OrthoDB" id="8478127at2"/>
<dbReference type="Pfam" id="PF04085">
    <property type="entry name" value="MreC"/>
    <property type="match status" value="1"/>
</dbReference>
<dbReference type="InterPro" id="IPR042175">
    <property type="entry name" value="Cell/Rod_MreC_2"/>
</dbReference>
<evidence type="ECO:0000256" key="2">
    <source>
        <dbReference type="ARBA" id="ARBA00013855"/>
    </source>
</evidence>
<evidence type="ECO:0000256" key="3">
    <source>
        <dbReference type="ARBA" id="ARBA00022960"/>
    </source>
</evidence>
<dbReference type="InterPro" id="IPR042177">
    <property type="entry name" value="Cell/Rod_1"/>
</dbReference>